<dbReference type="SUPFAM" id="SSF103473">
    <property type="entry name" value="MFS general substrate transporter"/>
    <property type="match status" value="1"/>
</dbReference>
<feature type="transmembrane region" description="Helical" evidence="8">
    <location>
        <begin position="286"/>
        <end position="312"/>
    </location>
</feature>
<feature type="domain" description="Major facilitator superfamily (MFS) profile" evidence="9">
    <location>
        <begin position="34"/>
        <end position="472"/>
    </location>
</feature>
<dbReference type="InterPro" id="IPR036259">
    <property type="entry name" value="MFS_trans_sf"/>
</dbReference>
<proteinExistence type="predicted"/>
<feature type="transmembrane region" description="Helical" evidence="8">
    <location>
        <begin position="76"/>
        <end position="93"/>
    </location>
</feature>
<feature type="transmembrane region" description="Helical" evidence="8">
    <location>
        <begin position="250"/>
        <end position="266"/>
    </location>
</feature>
<feature type="region of interest" description="Disordered" evidence="7">
    <location>
        <begin position="1"/>
        <end position="28"/>
    </location>
</feature>
<feature type="transmembrane region" description="Helical" evidence="8">
    <location>
        <begin position="318"/>
        <end position="339"/>
    </location>
</feature>
<keyword evidence="12" id="KW-1185">Reference proteome</keyword>
<evidence type="ECO:0000256" key="5">
    <source>
        <dbReference type="ARBA" id="ARBA00023136"/>
    </source>
</evidence>
<keyword evidence="6" id="KW-0046">Antibiotic resistance</keyword>
<evidence type="ECO:0000256" key="2">
    <source>
        <dbReference type="ARBA" id="ARBA00022448"/>
    </source>
</evidence>
<keyword evidence="2" id="KW-0813">Transport</keyword>
<evidence type="ECO:0000313" key="10">
    <source>
        <dbReference type="EMBL" id="WUS54176.1"/>
    </source>
</evidence>
<gene>
    <name evidence="10" type="ORF">OG469_00845</name>
    <name evidence="11" type="ORF">OG469_40175</name>
</gene>
<feature type="transmembrane region" description="Helical" evidence="8">
    <location>
        <begin position="158"/>
        <end position="181"/>
    </location>
</feature>
<name>A0ABZ1WJX0_9ACTN</name>
<evidence type="ECO:0000313" key="12">
    <source>
        <dbReference type="Proteomes" id="UP001432014"/>
    </source>
</evidence>
<evidence type="ECO:0000256" key="7">
    <source>
        <dbReference type="SAM" id="MobiDB-lite"/>
    </source>
</evidence>
<evidence type="ECO:0000256" key="3">
    <source>
        <dbReference type="ARBA" id="ARBA00022692"/>
    </source>
</evidence>
<dbReference type="Gene3D" id="1.20.1720.10">
    <property type="entry name" value="Multidrug resistance protein D"/>
    <property type="match status" value="1"/>
</dbReference>
<dbReference type="RefSeq" id="WP_329492789.1">
    <property type="nucleotide sequence ID" value="NZ_CP108460.1"/>
</dbReference>
<evidence type="ECO:0000313" key="11">
    <source>
        <dbReference type="EMBL" id="WUS61171.1"/>
    </source>
</evidence>
<dbReference type="PROSITE" id="PS50850">
    <property type="entry name" value="MFS"/>
    <property type="match status" value="1"/>
</dbReference>
<evidence type="ECO:0000256" key="1">
    <source>
        <dbReference type="ARBA" id="ARBA00004651"/>
    </source>
</evidence>
<sequence>MAMTITRGTRSPAPAPAGADEPRRPARPSSPHLVLAAALLSFFVISLDGSVVNVALPAIAHSLSGDMTALQWVVDGYTLMFAALMLSAGAAADRIGANRAYAVGLGAFTLASAACGLAPGLGALIGARMVQGAAAAIMVPTSLALIRQSYTDPGKRARAVAIWTAAGAVAVAIGPVAGGALTTAWNWQSIFFLNIPVGAVGLALLARIPRSPRRAAPLDLFGQLSIVVGLASLTYAVIEGGRDGFSSPQILATLAVSALALLLFLVGQARRAQPMVPLGLLRSRTVVVCVAAGFALNAVFYGVIFLFGLYFQQMRGESAVSAGAMFVPMCGLIAVVNMASVKLSARTGPRVPMVLGQLIMGAGALVLLLVGPHTPVLVPVLLLVPVGIGGGLAVPSLTAVLLESVAAEWAGTAAAVLNTCRQVGGCLAIAVFGALIAEQASFQHGLTVSLVISGAMLAATAAATLVLLPKSTKTTD</sequence>
<dbReference type="PANTHER" id="PTHR42718">
    <property type="entry name" value="MAJOR FACILITATOR SUPERFAMILY MULTIDRUG TRANSPORTER MFSC"/>
    <property type="match status" value="1"/>
</dbReference>
<accession>A0ABZ1WJX0</accession>
<feature type="transmembrane region" description="Helical" evidence="8">
    <location>
        <begin position="376"/>
        <end position="402"/>
    </location>
</feature>
<dbReference type="Pfam" id="PF07690">
    <property type="entry name" value="MFS_1"/>
    <property type="match status" value="1"/>
</dbReference>
<dbReference type="CDD" id="cd17321">
    <property type="entry name" value="MFS_MMR_MDR_like"/>
    <property type="match status" value="1"/>
</dbReference>
<feature type="transmembrane region" description="Helical" evidence="8">
    <location>
        <begin position="218"/>
        <end position="238"/>
    </location>
</feature>
<keyword evidence="5 8" id="KW-0472">Membrane</keyword>
<dbReference type="Gene3D" id="1.20.1250.20">
    <property type="entry name" value="MFS general substrate transporter like domains"/>
    <property type="match status" value="1"/>
</dbReference>
<evidence type="ECO:0000259" key="9">
    <source>
        <dbReference type="PROSITE" id="PS50850"/>
    </source>
</evidence>
<evidence type="ECO:0000256" key="8">
    <source>
        <dbReference type="SAM" id="Phobius"/>
    </source>
</evidence>
<evidence type="ECO:0000256" key="6">
    <source>
        <dbReference type="ARBA" id="ARBA00023251"/>
    </source>
</evidence>
<dbReference type="InterPro" id="IPR011701">
    <property type="entry name" value="MFS"/>
</dbReference>
<organism evidence="11 12">
    <name type="scientific">Kitasatospora herbaricolor</name>
    <dbReference type="NCBI Taxonomy" id="68217"/>
    <lineage>
        <taxon>Bacteria</taxon>
        <taxon>Bacillati</taxon>
        <taxon>Actinomycetota</taxon>
        <taxon>Actinomycetes</taxon>
        <taxon>Kitasatosporales</taxon>
        <taxon>Streptomycetaceae</taxon>
        <taxon>Kitasatospora</taxon>
    </lineage>
</organism>
<feature type="transmembrane region" description="Helical" evidence="8">
    <location>
        <begin position="423"/>
        <end position="442"/>
    </location>
</feature>
<dbReference type="Proteomes" id="UP001432014">
    <property type="component" value="Chromosome"/>
</dbReference>
<feature type="transmembrane region" description="Helical" evidence="8">
    <location>
        <begin position="100"/>
        <end position="119"/>
    </location>
</feature>
<comment type="subcellular location">
    <subcellularLocation>
        <location evidence="1">Cell membrane</location>
        <topology evidence="1">Multi-pass membrane protein</topology>
    </subcellularLocation>
</comment>
<keyword evidence="4 8" id="KW-1133">Transmembrane helix</keyword>
<feature type="transmembrane region" description="Helical" evidence="8">
    <location>
        <begin position="187"/>
        <end position="206"/>
    </location>
</feature>
<protein>
    <submittedName>
        <fullName evidence="11">MFS transporter</fullName>
    </submittedName>
</protein>
<dbReference type="EMBL" id="CP108482">
    <property type="protein sequence ID" value="WUS61171.1"/>
    <property type="molecule type" value="Genomic_DNA"/>
</dbReference>
<feature type="transmembrane region" description="Helical" evidence="8">
    <location>
        <begin position="125"/>
        <end position="146"/>
    </location>
</feature>
<keyword evidence="3 8" id="KW-0812">Transmembrane</keyword>
<reference evidence="11 12" key="1">
    <citation type="submission" date="2022-10" db="EMBL/GenBank/DDBJ databases">
        <title>The complete genomes of actinobacterial strains from the NBC collection.</title>
        <authorList>
            <person name="Joergensen T.S."/>
            <person name="Alvarez Arevalo M."/>
            <person name="Sterndorff E.B."/>
            <person name="Faurdal D."/>
            <person name="Vuksanovic O."/>
            <person name="Mourched A.-S."/>
            <person name="Charusanti P."/>
            <person name="Shaw S."/>
            <person name="Blin K."/>
            <person name="Weber T."/>
        </authorList>
    </citation>
    <scope>NUCLEOTIDE SEQUENCE [LARGE SCALE GENOMIC DNA]</scope>
    <source>
        <strain evidence="11 12">NBC_01247</strain>
    </source>
</reference>
<dbReference type="PANTHER" id="PTHR42718:SF9">
    <property type="entry name" value="MAJOR FACILITATOR SUPERFAMILY MULTIDRUG TRANSPORTER MFSC"/>
    <property type="match status" value="1"/>
</dbReference>
<dbReference type="EMBL" id="CP108482">
    <property type="protein sequence ID" value="WUS54176.1"/>
    <property type="molecule type" value="Genomic_DNA"/>
</dbReference>
<feature type="transmembrane region" description="Helical" evidence="8">
    <location>
        <begin position="351"/>
        <end position="370"/>
    </location>
</feature>
<feature type="transmembrane region" description="Helical" evidence="8">
    <location>
        <begin position="33"/>
        <end position="56"/>
    </location>
</feature>
<feature type="transmembrane region" description="Helical" evidence="8">
    <location>
        <begin position="448"/>
        <end position="468"/>
    </location>
</feature>
<evidence type="ECO:0000256" key="4">
    <source>
        <dbReference type="ARBA" id="ARBA00022989"/>
    </source>
</evidence>
<dbReference type="InterPro" id="IPR020846">
    <property type="entry name" value="MFS_dom"/>
</dbReference>